<evidence type="ECO:0000256" key="7">
    <source>
        <dbReference type="RuleBase" id="RU366022"/>
    </source>
</evidence>
<keyword evidence="7" id="KW-0963">Cytoplasm</keyword>
<dbReference type="InterPro" id="IPR042523">
    <property type="entry name" value="Atg7_N_2"/>
</dbReference>
<comment type="similarity">
    <text evidence="1 7">Belongs to the ATG7 family.</text>
</comment>
<organism evidence="10 11">
    <name type="scientific">Coemansia pectinata</name>
    <dbReference type="NCBI Taxonomy" id="1052879"/>
    <lineage>
        <taxon>Eukaryota</taxon>
        <taxon>Fungi</taxon>
        <taxon>Fungi incertae sedis</taxon>
        <taxon>Zoopagomycota</taxon>
        <taxon>Kickxellomycotina</taxon>
        <taxon>Kickxellomycetes</taxon>
        <taxon>Kickxellales</taxon>
        <taxon>Kickxellaceae</taxon>
        <taxon>Coemansia</taxon>
    </lineage>
</organism>
<accession>A0A9W8LE02</accession>
<dbReference type="InterPro" id="IPR042522">
    <property type="entry name" value="Atg7_N_1"/>
</dbReference>
<dbReference type="InterPro" id="IPR032197">
    <property type="entry name" value="Atg7_N"/>
</dbReference>
<keyword evidence="7" id="KW-0833">Ubl conjugation pathway</keyword>
<dbReference type="AlphaFoldDB" id="A0A9W8LE02"/>
<dbReference type="GO" id="GO:0000422">
    <property type="term" value="P:autophagy of mitochondrion"/>
    <property type="evidence" value="ECO:0007669"/>
    <property type="project" value="TreeGrafter"/>
</dbReference>
<evidence type="ECO:0000256" key="4">
    <source>
        <dbReference type="ARBA" id="ARBA00022927"/>
    </source>
</evidence>
<dbReference type="GO" id="GO:0006995">
    <property type="term" value="P:cellular response to nitrogen starvation"/>
    <property type="evidence" value="ECO:0007669"/>
    <property type="project" value="TreeGrafter"/>
</dbReference>
<proteinExistence type="inferred from homology"/>
<evidence type="ECO:0000313" key="10">
    <source>
        <dbReference type="EMBL" id="KAJ2756373.1"/>
    </source>
</evidence>
<dbReference type="Gene3D" id="3.40.140.70">
    <property type="entry name" value="Ubiquitin-like modifier-activating enzyme ATG7 N-terminal domain"/>
    <property type="match status" value="1"/>
</dbReference>
<keyword evidence="5 7" id="KW-0072">Autophagy</keyword>
<evidence type="ECO:0000256" key="6">
    <source>
        <dbReference type="PIRSR" id="PIRSR606285-1"/>
    </source>
</evidence>
<dbReference type="Proteomes" id="UP001140011">
    <property type="component" value="Unassembled WGS sequence"/>
</dbReference>
<dbReference type="PANTHER" id="PTHR10953">
    <property type="entry name" value="UBIQUITIN-ACTIVATING ENZYME E1"/>
    <property type="match status" value="1"/>
</dbReference>
<sequence length="706" mass="74664">MSEILRFEPFSSAVEPEFWASVAHHKLHTARLDTAARDVQGSFGCGRRHTVRSGGESGQTVAVPARLRVGAGEEGSANGGDIVVGGRLHNTNTVEDFKRLDKGALLREAGAAVLEAIQSGRASEDPSLLWGFVVVSFADLKRYRFWHWFGFPAVMADPADTVWSAAQGVGEAVGSDDSELAGLVSGCAQFVSETRHGAFLACRRNGGWQVRPLSAWGDCMAGASSGDVLVGFVDPSSHGSRPGWPLRNLLAWVRHQRLATRRVRVLCFRDGGLQGASGAEMRQRAQSVVVGVDVAPGSEALLVSGWERDAGGRAAARVADLSAAMDGERLAAAALDLNLQLMRWRLAPGVDVARMAAQRVLLVGAGTLGAYAARALLAWGVRRMTFVDSGRVSFSNPARQPLYDFADSLDGGRPKADAAAAAMRRIFPGVDARAASLQVPMPAHGVGASEVAATRAAAAELDALVAAHDAVFLLTDSRESRWLPAMLGALHGKVVVCVALGFDSYVAMRHGTRRGSAPPQLGCYFCNDVVAPADSLSDRSLDQQCTVTRPGLAPIAAGTAVELLAAVVQHPLGGLAPPPPPTADGDAVDSAVFGAPPHQIRGYLAGFRQHAIVGQAYDRCTACSDVVLDAYRQHGFDFLLRVFNNTVVDEAAPHVPTNQAPPAPDYSYLETLTGLAALHRQTDDIMADIEWSEDGDEGSDAGFEHL</sequence>
<evidence type="ECO:0000259" key="8">
    <source>
        <dbReference type="Pfam" id="PF00899"/>
    </source>
</evidence>
<dbReference type="Gene3D" id="3.40.50.720">
    <property type="entry name" value="NAD(P)-binding Rossmann-like Domain"/>
    <property type="match status" value="1"/>
</dbReference>
<dbReference type="GO" id="GO:0019779">
    <property type="term" value="F:Atg8 activating enzyme activity"/>
    <property type="evidence" value="ECO:0007669"/>
    <property type="project" value="TreeGrafter"/>
</dbReference>
<feature type="active site" description="Glycyl thioester intermediate" evidence="6">
    <location>
        <position position="545"/>
    </location>
</feature>
<reference evidence="10" key="1">
    <citation type="submission" date="2022-07" db="EMBL/GenBank/DDBJ databases">
        <title>Phylogenomic reconstructions and comparative analyses of Kickxellomycotina fungi.</title>
        <authorList>
            <person name="Reynolds N.K."/>
            <person name="Stajich J.E."/>
            <person name="Barry K."/>
            <person name="Grigoriev I.V."/>
            <person name="Crous P."/>
            <person name="Smith M.E."/>
        </authorList>
    </citation>
    <scope>NUCLEOTIDE SEQUENCE</scope>
    <source>
        <strain evidence="10">BCRC 34297</strain>
    </source>
</reference>
<evidence type="ECO:0000259" key="9">
    <source>
        <dbReference type="Pfam" id="PF16420"/>
    </source>
</evidence>
<dbReference type="Pfam" id="PF00899">
    <property type="entry name" value="ThiF"/>
    <property type="match status" value="1"/>
</dbReference>
<dbReference type="InterPro" id="IPR006285">
    <property type="entry name" value="Atg7"/>
</dbReference>
<comment type="subunit">
    <text evidence="7">Homodimer.</text>
</comment>
<keyword evidence="3 7" id="KW-0813">Transport</keyword>
<dbReference type="OrthoDB" id="338614at2759"/>
<feature type="domain" description="THIF-type NAD/FAD binding fold" evidence="8">
    <location>
        <begin position="340"/>
        <end position="571"/>
    </location>
</feature>
<dbReference type="GO" id="GO:0000045">
    <property type="term" value="P:autophagosome assembly"/>
    <property type="evidence" value="ECO:0007669"/>
    <property type="project" value="TreeGrafter"/>
</dbReference>
<keyword evidence="10" id="KW-0378">Hydrolase</keyword>
<gene>
    <name evidence="10" type="primary">ATG7</name>
    <name evidence="10" type="ORF">GGI19_000920</name>
</gene>
<feature type="domain" description="Ubiquitin-like modifier-activating enzyme Atg7 N-terminal" evidence="9">
    <location>
        <begin position="5"/>
        <end position="325"/>
    </location>
</feature>
<dbReference type="EMBL" id="JANBUH010000028">
    <property type="protein sequence ID" value="KAJ2756373.1"/>
    <property type="molecule type" value="Genomic_DNA"/>
</dbReference>
<evidence type="ECO:0000256" key="5">
    <source>
        <dbReference type="ARBA" id="ARBA00023006"/>
    </source>
</evidence>
<evidence type="ECO:0000313" key="11">
    <source>
        <dbReference type="Proteomes" id="UP001140011"/>
    </source>
</evidence>
<dbReference type="InterPro" id="IPR035985">
    <property type="entry name" value="Ubiquitin-activating_enz"/>
</dbReference>
<comment type="caution">
    <text evidence="10">The sequence shown here is derived from an EMBL/GenBank/DDBJ whole genome shotgun (WGS) entry which is preliminary data.</text>
</comment>
<dbReference type="GO" id="GO:0032446">
    <property type="term" value="P:protein modification by small protein conjugation"/>
    <property type="evidence" value="ECO:0007669"/>
    <property type="project" value="TreeGrafter"/>
</dbReference>
<evidence type="ECO:0000256" key="3">
    <source>
        <dbReference type="ARBA" id="ARBA00022448"/>
    </source>
</evidence>
<dbReference type="SUPFAM" id="SSF69572">
    <property type="entry name" value="Activating enzymes of the ubiquitin-like proteins"/>
    <property type="match status" value="1"/>
</dbReference>
<keyword evidence="4 7" id="KW-0653">Protein transport</keyword>
<dbReference type="GO" id="GO:0016787">
    <property type="term" value="F:hydrolase activity"/>
    <property type="evidence" value="ECO:0007669"/>
    <property type="project" value="UniProtKB-KW"/>
</dbReference>
<dbReference type="GO" id="GO:0015031">
    <property type="term" value="P:protein transport"/>
    <property type="evidence" value="ECO:0007669"/>
    <property type="project" value="UniProtKB-UniRule"/>
</dbReference>
<comment type="subcellular location">
    <subcellularLocation>
        <location evidence="7">Cytoplasm</location>
    </subcellularLocation>
    <subcellularLocation>
        <location evidence="7">Preautophagosomal structure</location>
    </subcellularLocation>
</comment>
<dbReference type="NCBIfam" id="TIGR01381">
    <property type="entry name" value="E1_like_apg7"/>
    <property type="match status" value="1"/>
</dbReference>
<name>A0A9W8LE02_9FUNG</name>
<evidence type="ECO:0000256" key="1">
    <source>
        <dbReference type="ARBA" id="ARBA00010931"/>
    </source>
</evidence>
<dbReference type="InterPro" id="IPR000594">
    <property type="entry name" value="ThiF_NAD_FAD-bd"/>
</dbReference>
<keyword evidence="11" id="KW-1185">Reference proteome</keyword>
<dbReference type="PANTHER" id="PTHR10953:SF3">
    <property type="entry name" value="UBIQUITIN-LIKE MODIFIER-ACTIVATING ENZYME ATG7"/>
    <property type="match status" value="1"/>
</dbReference>
<dbReference type="GO" id="GO:0034727">
    <property type="term" value="P:piecemeal microautophagy of the nucleus"/>
    <property type="evidence" value="ECO:0007669"/>
    <property type="project" value="TreeGrafter"/>
</dbReference>
<comment type="function">
    <text evidence="7">E1-like activating enzyme involved in the 2 ubiquitin-like systems required for cytoplasm to vacuole transport (Cvt) and autophagy. Activates ATG12 for its conjugation with ATG5 and ATG8 for its conjugation with phosphatidylethanolamine. Both systems are needed for the ATG8 association to Cvt vesicles and autophagosomes membranes. Autophagy is essential for maintenance of amino acid levels and protein synthesis under nitrogen starvation. Required for selective autophagic degradation of the nucleus (nucleophagy) as well as for mitophagy which contributes to regulate mitochondrial quantity and quality by eliminating the mitochondria to a basal level to fulfill cellular energy requirements and preventing excess ROS production.</text>
</comment>
<dbReference type="Pfam" id="PF16420">
    <property type="entry name" value="ATG7_N"/>
    <property type="match status" value="1"/>
</dbReference>
<dbReference type="Gene3D" id="3.40.140.100">
    <property type="entry name" value="Ubiquitin-like modifier-activating enzyme ATG7 C-terminal domain"/>
    <property type="match status" value="1"/>
</dbReference>
<dbReference type="GO" id="GO:0019778">
    <property type="term" value="F:Atg12 activating enzyme activity"/>
    <property type="evidence" value="ECO:0007669"/>
    <property type="project" value="TreeGrafter"/>
</dbReference>
<evidence type="ECO:0000256" key="2">
    <source>
        <dbReference type="ARBA" id="ARBA00017647"/>
    </source>
</evidence>
<dbReference type="GO" id="GO:0000407">
    <property type="term" value="C:phagophore assembly site"/>
    <property type="evidence" value="ECO:0007669"/>
    <property type="project" value="UniProtKB-SubCell"/>
</dbReference>
<dbReference type="InterPro" id="IPR045886">
    <property type="entry name" value="ThiF/MoeB/HesA"/>
</dbReference>
<protein>
    <recommendedName>
        <fullName evidence="2 7">Ubiquitin-like modifier-activating enzyme ATG7</fullName>
    </recommendedName>
    <alternativeName>
        <fullName evidence="7">Autophagy-related protein 7</fullName>
    </alternativeName>
</protein>